<dbReference type="EMBL" id="JABEBT010000092">
    <property type="protein sequence ID" value="KAF7632842.1"/>
    <property type="molecule type" value="Genomic_DNA"/>
</dbReference>
<feature type="domain" description="Aminotransferase class I/classII large" evidence="7">
    <location>
        <begin position="2"/>
        <end position="282"/>
    </location>
</feature>
<gene>
    <name evidence="8" type="ORF">Mgra_00007774</name>
</gene>
<dbReference type="PROSITE" id="PS00105">
    <property type="entry name" value="AA_TRANSFER_CLASS_1"/>
    <property type="match status" value="1"/>
</dbReference>
<keyword evidence="9" id="KW-1185">Reference proteome</keyword>
<comment type="caution">
    <text evidence="8">The sequence shown here is derived from an EMBL/GenBank/DDBJ whole genome shotgun (WGS) entry which is preliminary data.</text>
</comment>
<accession>A0A8S9ZHN0</accession>
<dbReference type="GO" id="GO:0006572">
    <property type="term" value="P:L-tyrosine catabolic process"/>
    <property type="evidence" value="ECO:0007669"/>
    <property type="project" value="TreeGrafter"/>
</dbReference>
<evidence type="ECO:0000313" key="8">
    <source>
        <dbReference type="EMBL" id="KAF7632842.1"/>
    </source>
</evidence>
<proteinExistence type="inferred from homology"/>
<dbReference type="PANTHER" id="PTHR45744">
    <property type="entry name" value="TYROSINE AMINOTRANSFERASE"/>
    <property type="match status" value="1"/>
</dbReference>
<dbReference type="Proteomes" id="UP000605970">
    <property type="component" value="Unassembled WGS sequence"/>
</dbReference>
<dbReference type="GO" id="GO:0006559">
    <property type="term" value="P:L-phenylalanine catabolic process"/>
    <property type="evidence" value="ECO:0007669"/>
    <property type="project" value="TreeGrafter"/>
</dbReference>
<dbReference type="InterPro" id="IPR004838">
    <property type="entry name" value="NHTrfase_class1_PyrdxlP-BS"/>
</dbReference>
<name>A0A8S9ZHN0_9BILA</name>
<dbReference type="Gene3D" id="3.90.1150.10">
    <property type="entry name" value="Aspartate Aminotransferase, domain 1"/>
    <property type="match status" value="1"/>
</dbReference>
<dbReference type="InterPro" id="IPR015421">
    <property type="entry name" value="PyrdxlP-dep_Trfase_major"/>
</dbReference>
<evidence type="ECO:0000256" key="5">
    <source>
        <dbReference type="ARBA" id="ARBA00022898"/>
    </source>
</evidence>
<protein>
    <submittedName>
        <fullName evidence="8">Aminotran_1_2 domain-containing protein</fullName>
    </submittedName>
</protein>
<dbReference type="Gene3D" id="3.40.640.10">
    <property type="entry name" value="Type I PLP-dependent aspartate aminotransferase-like (Major domain)"/>
    <property type="match status" value="1"/>
</dbReference>
<dbReference type="NCBIfam" id="TIGR01265">
    <property type="entry name" value="tyr_nico_aTase"/>
    <property type="match status" value="1"/>
</dbReference>
<keyword evidence="3" id="KW-0032">Aminotransferase</keyword>
<evidence type="ECO:0000256" key="3">
    <source>
        <dbReference type="ARBA" id="ARBA00022576"/>
    </source>
</evidence>
<dbReference type="PANTHER" id="PTHR45744:SF2">
    <property type="entry name" value="TYROSINE AMINOTRANSFERASE"/>
    <property type="match status" value="1"/>
</dbReference>
<dbReference type="InterPro" id="IPR015422">
    <property type="entry name" value="PyrdxlP-dep_Trfase_small"/>
</dbReference>
<dbReference type="GO" id="GO:0004838">
    <property type="term" value="F:L-tyrosine-2-oxoglutarate transaminase activity"/>
    <property type="evidence" value="ECO:0007669"/>
    <property type="project" value="TreeGrafter"/>
</dbReference>
<dbReference type="InterPro" id="IPR004839">
    <property type="entry name" value="Aminotransferase_I/II_large"/>
</dbReference>
<evidence type="ECO:0000256" key="2">
    <source>
        <dbReference type="ARBA" id="ARBA00007441"/>
    </source>
</evidence>
<evidence type="ECO:0000259" key="7">
    <source>
        <dbReference type="Pfam" id="PF00155"/>
    </source>
</evidence>
<dbReference type="AlphaFoldDB" id="A0A8S9ZHN0"/>
<comment type="similarity">
    <text evidence="2">Belongs to the class-I pyridoxal-phosphate-dependent aminotransferase family.</text>
</comment>
<dbReference type="InterPro" id="IPR015424">
    <property type="entry name" value="PyrdxlP-dep_Trfase"/>
</dbReference>
<feature type="compositionally biased region" description="Low complexity" evidence="6">
    <location>
        <begin position="332"/>
        <end position="341"/>
    </location>
</feature>
<evidence type="ECO:0000256" key="4">
    <source>
        <dbReference type="ARBA" id="ARBA00022679"/>
    </source>
</evidence>
<dbReference type="Pfam" id="PF00155">
    <property type="entry name" value="Aminotran_1_2"/>
    <property type="match status" value="1"/>
</dbReference>
<sequence>MAIVAIADPGQNVLVPRPGFPLYSTLCHPHGIETRQYRLEMDDKGLIDLAHFESLIDTHTRAIIVNNPSNPTGIVFPKEHLEKILELAQKHKVPIIADEIYGDLVYGEGVRFHPMATLSPKVPIITCDGIGKRYLVPGWRLGWLIVHDRYGALSDVKKGIVALSQKIVGPCALIQGALPSILRDTPSEFFENTKKLLETNASIVYDKLSRVPGLRPLKPQGALYMMVGFDPSLFGDETQFVRGLISEESVYCLPGSAFSLQNWFRLVLAFPNETTEDACERIVAYCNRHLRPCVERLEATMSIKKKNKCGGNEQNEQRSEESSPLVTDDNESSSGNSDNDE</sequence>
<feature type="region of interest" description="Disordered" evidence="6">
    <location>
        <begin position="305"/>
        <end position="341"/>
    </location>
</feature>
<keyword evidence="4" id="KW-0808">Transferase</keyword>
<evidence type="ECO:0000256" key="6">
    <source>
        <dbReference type="SAM" id="MobiDB-lite"/>
    </source>
</evidence>
<dbReference type="InterPro" id="IPR005958">
    <property type="entry name" value="TyrNic_aminoTrfase"/>
</dbReference>
<dbReference type="CDD" id="cd00609">
    <property type="entry name" value="AAT_like"/>
    <property type="match status" value="1"/>
</dbReference>
<comment type="cofactor">
    <cofactor evidence="1">
        <name>pyridoxal 5'-phosphate</name>
        <dbReference type="ChEBI" id="CHEBI:597326"/>
    </cofactor>
</comment>
<organism evidence="8 9">
    <name type="scientific">Meloidogyne graminicola</name>
    <dbReference type="NCBI Taxonomy" id="189291"/>
    <lineage>
        <taxon>Eukaryota</taxon>
        <taxon>Metazoa</taxon>
        <taxon>Ecdysozoa</taxon>
        <taxon>Nematoda</taxon>
        <taxon>Chromadorea</taxon>
        <taxon>Rhabditida</taxon>
        <taxon>Tylenchina</taxon>
        <taxon>Tylenchomorpha</taxon>
        <taxon>Tylenchoidea</taxon>
        <taxon>Meloidogynidae</taxon>
        <taxon>Meloidogyninae</taxon>
        <taxon>Meloidogyne</taxon>
    </lineage>
</organism>
<evidence type="ECO:0000256" key="1">
    <source>
        <dbReference type="ARBA" id="ARBA00001933"/>
    </source>
</evidence>
<reference evidence="8" key="1">
    <citation type="journal article" date="2020" name="Ecol. Evol.">
        <title>Genome structure and content of the rice root-knot nematode (Meloidogyne graminicola).</title>
        <authorList>
            <person name="Phan N.T."/>
            <person name="Danchin E.G.J."/>
            <person name="Klopp C."/>
            <person name="Perfus-Barbeoch L."/>
            <person name="Kozlowski D.K."/>
            <person name="Koutsovoulos G.D."/>
            <person name="Lopez-Roques C."/>
            <person name="Bouchez O."/>
            <person name="Zahm M."/>
            <person name="Besnard G."/>
            <person name="Bellafiore S."/>
        </authorList>
    </citation>
    <scope>NUCLEOTIDE SEQUENCE</scope>
    <source>
        <strain evidence="8">VN-18</strain>
    </source>
</reference>
<evidence type="ECO:0000313" key="9">
    <source>
        <dbReference type="Proteomes" id="UP000605970"/>
    </source>
</evidence>
<dbReference type="GO" id="GO:0030170">
    <property type="term" value="F:pyridoxal phosphate binding"/>
    <property type="evidence" value="ECO:0007669"/>
    <property type="project" value="InterPro"/>
</dbReference>
<dbReference type="SUPFAM" id="SSF53383">
    <property type="entry name" value="PLP-dependent transferases"/>
    <property type="match status" value="1"/>
</dbReference>
<dbReference type="OrthoDB" id="7042322at2759"/>
<keyword evidence="5" id="KW-0663">Pyridoxal phosphate</keyword>